<evidence type="ECO:0000313" key="3">
    <source>
        <dbReference type="EMBL" id="GEN25311.1"/>
    </source>
</evidence>
<dbReference type="Proteomes" id="UP000184123">
    <property type="component" value="Unassembled WGS sequence"/>
</dbReference>
<dbReference type="EMBL" id="FRCA01000013">
    <property type="protein sequence ID" value="SHM79768.1"/>
    <property type="molecule type" value="Genomic_DNA"/>
</dbReference>
<feature type="chain" id="PRO_5012116312" evidence="2">
    <location>
        <begin position="23"/>
        <end position="252"/>
    </location>
</feature>
<evidence type="ECO:0000256" key="2">
    <source>
        <dbReference type="SAM" id="SignalP"/>
    </source>
</evidence>
<sequence length="252" mass="28274">MKLLHLGFLSGAAMLAVHPAIAAQYSTTKVEALYGWDYQDEADAGFTIDNPRHSILTFANASGWSWGDSFFFADFTNYDQSSDEEQDFGSTHAEWIVRGNLGELFNSDLSFGPVKGVYAAAQLDFDRNSSTRKTTHLAGLSFDLDVPGLDFFKLHTLYRNDESDAAEGSSEQYTLVWSRTFELGSATFSFEGFLDYITEEGDLADQLLTQPQLVWHATDNIGLGIEYQYWHNKFGLEGTDESLPQAMVRWTF</sequence>
<dbReference type="STRING" id="44933.SAMN05660971_03893"/>
<evidence type="ECO:0000313" key="4">
    <source>
        <dbReference type="EMBL" id="SHM79768.1"/>
    </source>
</evidence>
<evidence type="ECO:0000313" key="6">
    <source>
        <dbReference type="Proteomes" id="UP000321726"/>
    </source>
</evidence>
<dbReference type="AlphaFoldDB" id="A0A1M7LNV9"/>
<dbReference type="SUPFAM" id="SSF111364">
    <property type="entry name" value="Tsx-like channel"/>
    <property type="match status" value="1"/>
</dbReference>
<dbReference type="Gene3D" id="2.40.230.20">
    <property type="entry name" value="Nucleoside-specific channel-forming protein, Tsx-like"/>
    <property type="match status" value="1"/>
</dbReference>
<proteinExistence type="inferred from homology"/>
<evidence type="ECO:0000313" key="5">
    <source>
        <dbReference type="Proteomes" id="UP000184123"/>
    </source>
</evidence>
<organism evidence="4 5">
    <name type="scientific">Halomonas cupida</name>
    <dbReference type="NCBI Taxonomy" id="44933"/>
    <lineage>
        <taxon>Bacteria</taxon>
        <taxon>Pseudomonadati</taxon>
        <taxon>Pseudomonadota</taxon>
        <taxon>Gammaproteobacteria</taxon>
        <taxon>Oceanospirillales</taxon>
        <taxon>Halomonadaceae</taxon>
        <taxon>Halomonas</taxon>
    </lineage>
</organism>
<dbReference type="InterPro" id="IPR018013">
    <property type="entry name" value="Channel_Tsx-like"/>
</dbReference>
<reference evidence="4 5" key="1">
    <citation type="submission" date="2016-11" db="EMBL/GenBank/DDBJ databases">
        <authorList>
            <person name="Jaros S."/>
            <person name="Januszkiewicz K."/>
            <person name="Wedrychowicz H."/>
        </authorList>
    </citation>
    <scope>NUCLEOTIDE SEQUENCE [LARGE SCALE GENOMIC DNA]</scope>
    <source>
        <strain evidence="4 5">DSM 4740</strain>
    </source>
</reference>
<keyword evidence="6" id="KW-1185">Reference proteome</keyword>
<protein>
    <submittedName>
        <fullName evidence="4">Nucleoside-specific outer membrane channel protein Tsx</fullName>
    </submittedName>
</protein>
<dbReference type="GO" id="GO:0009279">
    <property type="term" value="C:cell outer membrane"/>
    <property type="evidence" value="ECO:0007669"/>
    <property type="project" value="InterPro"/>
</dbReference>
<name>A0A1M7LNV9_9GAMM</name>
<dbReference type="Pfam" id="PF03502">
    <property type="entry name" value="Channel_Tsx"/>
    <property type="match status" value="1"/>
</dbReference>
<gene>
    <name evidence="3" type="ORF">HCU01_32600</name>
    <name evidence="4" type="ORF">SAMN05660971_03893</name>
</gene>
<feature type="signal peptide" evidence="2">
    <location>
        <begin position="1"/>
        <end position="22"/>
    </location>
</feature>
<comment type="similarity">
    <text evidence="1">Belongs to the nucleoside-specific channel-forming outer membrane porin (Tsx) (TC 1.B.10) family.</text>
</comment>
<evidence type="ECO:0000256" key="1">
    <source>
        <dbReference type="ARBA" id="ARBA00008728"/>
    </source>
</evidence>
<reference evidence="3 6" key="2">
    <citation type="submission" date="2019-07" db="EMBL/GenBank/DDBJ databases">
        <title>Whole genome shotgun sequence of Halomonas cupida NBRC 102219.</title>
        <authorList>
            <person name="Hosoyama A."/>
            <person name="Uohara A."/>
            <person name="Ohji S."/>
            <person name="Ichikawa N."/>
        </authorList>
    </citation>
    <scope>NUCLEOTIDE SEQUENCE [LARGE SCALE GENOMIC DNA]</scope>
    <source>
        <strain evidence="3 6">NBRC 102219</strain>
    </source>
</reference>
<dbReference type="RefSeq" id="WP_073436872.1">
    <property type="nucleotide sequence ID" value="NZ_BJXU01000139.1"/>
</dbReference>
<dbReference type="InterPro" id="IPR036777">
    <property type="entry name" value="Channel_Tsx-like_sf"/>
</dbReference>
<dbReference type="Proteomes" id="UP000321726">
    <property type="component" value="Unassembled WGS sequence"/>
</dbReference>
<dbReference type="OrthoDB" id="104801at2"/>
<dbReference type="EMBL" id="BJXU01000139">
    <property type="protein sequence ID" value="GEN25311.1"/>
    <property type="molecule type" value="Genomic_DNA"/>
</dbReference>
<accession>A0A1M7LNV9</accession>
<keyword evidence="2" id="KW-0732">Signal</keyword>